<dbReference type="AlphaFoldDB" id="A0A1X7VAV3"/>
<organism evidence="1">
    <name type="scientific">Amphimedon queenslandica</name>
    <name type="common">Sponge</name>
    <dbReference type="NCBI Taxonomy" id="400682"/>
    <lineage>
        <taxon>Eukaryota</taxon>
        <taxon>Metazoa</taxon>
        <taxon>Porifera</taxon>
        <taxon>Demospongiae</taxon>
        <taxon>Heteroscleromorpha</taxon>
        <taxon>Haplosclerida</taxon>
        <taxon>Niphatidae</taxon>
        <taxon>Amphimedon</taxon>
    </lineage>
</organism>
<reference evidence="1" key="1">
    <citation type="submission" date="2017-05" db="UniProtKB">
        <authorList>
            <consortium name="EnsemblMetazoa"/>
        </authorList>
    </citation>
    <scope>IDENTIFICATION</scope>
</reference>
<dbReference type="EnsemblMetazoa" id="Aqu2.1.37151_001">
    <property type="protein sequence ID" value="Aqu2.1.37151_001"/>
    <property type="gene ID" value="Aqu2.1.37151"/>
</dbReference>
<dbReference type="InParanoid" id="A0A1X7VAV3"/>
<evidence type="ECO:0000313" key="1">
    <source>
        <dbReference type="EnsemblMetazoa" id="Aqu2.1.37151_001"/>
    </source>
</evidence>
<name>A0A1X7VAV3_AMPQE</name>
<accession>A0A1X7VAV3</accession>
<sequence>PSGTPVLINEVENIGPLSLISVMYMVTYSNRKILIRVVHMYM</sequence>
<proteinExistence type="predicted"/>
<protein>
    <submittedName>
        <fullName evidence="1">Uncharacterized protein</fullName>
    </submittedName>
</protein>